<reference evidence="6 7" key="2">
    <citation type="submission" date="2018-11" db="EMBL/GenBank/DDBJ databases">
        <authorList>
            <consortium name="Pathogen Informatics"/>
        </authorList>
    </citation>
    <scope>NUCLEOTIDE SEQUENCE [LARGE SCALE GENOMIC DNA]</scope>
</reference>
<evidence type="ECO:0000313" key="7">
    <source>
        <dbReference type="Proteomes" id="UP000278807"/>
    </source>
</evidence>
<dbReference type="OrthoDB" id="69177at2759"/>
<keyword evidence="2" id="KW-0223">Dioxygenase</keyword>
<evidence type="ECO:0000256" key="2">
    <source>
        <dbReference type="ARBA" id="ARBA00022964"/>
    </source>
</evidence>
<dbReference type="GO" id="GO:0051213">
    <property type="term" value="F:dioxygenase activity"/>
    <property type="evidence" value="ECO:0007669"/>
    <property type="project" value="UniProtKB-KW"/>
</dbReference>
<dbReference type="GO" id="GO:0031418">
    <property type="term" value="F:L-ascorbic acid binding"/>
    <property type="evidence" value="ECO:0007669"/>
    <property type="project" value="InterPro"/>
</dbReference>
<evidence type="ECO:0000256" key="4">
    <source>
        <dbReference type="SAM" id="SignalP"/>
    </source>
</evidence>
<dbReference type="PANTHER" id="PTHR10730:SF45">
    <property type="entry name" value="PROCOLLAGEN-LYSINE,2-OXOGLUTARATE 5-DIOXYGENASE"/>
    <property type="match status" value="1"/>
</dbReference>
<dbReference type="InterPro" id="IPR057589">
    <property type="entry name" value="GT_PLOD"/>
</dbReference>
<sequence length="698" mass="80089">MTALLVNFLLFLTSIYAIQASNLHVIGIRGAIDDAVMRFERSLQIFNYKYTFADLSASGKVTTEIPFADKVKALRELVSAIDTDYILVLDSHSSLLLNTPYDFLIQADKVGADFLFVKKDKGTSKNVPAEDDIFAGMLSKTVKLKELLKTLPEDISSEDLIDKFLSELSESNSKVEIDYGCVVFQSVDKDSGDHLKVRYDEDRGFVQNVHKDSIPIALIAASDGKKNLNALSNYLARAWSPESGCQICEEKLDLSQLDESDYPLVQLSVLINEPTPFLDVFFEHLANLTYPKNRIDLVTFCSVEAQKPIINEFIAKKSSHYHSVKEMKLPASASPYDAFLELLSFCWENTECNYLFYVEPTAQLNKKDTLEHLISSKRNAVAPMMTRYRKFWSTFWGALTEEGAYSRSDDYFDIVERRQEGLWNVPFIGGSILFSRWAVEQLKDSLEDSGFLLYDISNAAIHRNLFLYVDNREEFGHLTNPETYNTTHLHNDLWQIFDNPLDWEKKYIHPLYHKFVNASITKEDIEQPCTDVFMLPLMSETFCKQLIEEVEHIRQSIIGLENGKEAAPSNDIHMSQIDWDSHWIQVLQKYIYPIQLKLWEGYSDKPTAEMNFVRRYQQGEQPYLKNRNELSTYNIDMPLNSAHVDYTGGGVRFPRYNCSLVDTPAGWPLIFPGRLTHIHEGLEITDGIRYDFVSFVNP</sequence>
<dbReference type="GO" id="GO:0016705">
    <property type="term" value="F:oxidoreductase activity, acting on paired donors, with incorporation or reduction of molecular oxygen"/>
    <property type="evidence" value="ECO:0007669"/>
    <property type="project" value="InterPro"/>
</dbReference>
<protein>
    <submittedName>
        <fullName evidence="8">P4Hc domain-containing protein</fullName>
    </submittedName>
</protein>
<keyword evidence="7" id="KW-1185">Reference proteome</keyword>
<evidence type="ECO:0000313" key="8">
    <source>
        <dbReference type="WBParaSite" id="HNAJ_0000266101-mRNA-1"/>
    </source>
</evidence>
<dbReference type="AlphaFoldDB" id="A0A0R3T6H3"/>
<accession>A0A0R3T6H3</accession>
<dbReference type="Gene3D" id="2.60.120.620">
    <property type="entry name" value="q2cbj1_9rhob like domain"/>
    <property type="match status" value="1"/>
</dbReference>
<dbReference type="PANTHER" id="PTHR10730">
    <property type="entry name" value="PROCOLLAGEN-LYSINE,2-OXOGLUTARATE 5-DIOXYGENASE/GLYCOSYLTRANSFERASE 25 FAMILY MEMBER"/>
    <property type="match status" value="1"/>
</dbReference>
<dbReference type="InterPro" id="IPR050757">
    <property type="entry name" value="Collagen_mod_GT25"/>
</dbReference>
<dbReference type="STRING" id="102285.A0A0R3T6H3"/>
<evidence type="ECO:0000256" key="3">
    <source>
        <dbReference type="ARBA" id="ARBA00023002"/>
    </source>
</evidence>
<dbReference type="SMART" id="SM00702">
    <property type="entry name" value="P4Hc"/>
    <property type="match status" value="1"/>
</dbReference>
<feature type="signal peptide" evidence="4">
    <location>
        <begin position="1"/>
        <end position="20"/>
    </location>
</feature>
<feature type="domain" description="Prolyl 4-hydroxylase alpha subunit" evidence="5">
    <location>
        <begin position="530"/>
        <end position="697"/>
    </location>
</feature>
<dbReference type="WBParaSite" id="HNAJ_0000266101-mRNA-1">
    <property type="protein sequence ID" value="HNAJ_0000266101-mRNA-1"/>
    <property type="gene ID" value="HNAJ_0000266101"/>
</dbReference>
<evidence type="ECO:0000256" key="1">
    <source>
        <dbReference type="ARBA" id="ARBA00001961"/>
    </source>
</evidence>
<comment type="cofactor">
    <cofactor evidence="1">
        <name>L-ascorbate</name>
        <dbReference type="ChEBI" id="CHEBI:38290"/>
    </cofactor>
</comment>
<dbReference type="EMBL" id="UZAE01001353">
    <property type="protein sequence ID" value="VDN98519.1"/>
    <property type="molecule type" value="Genomic_DNA"/>
</dbReference>
<name>A0A0R3T6H3_RODNA</name>
<evidence type="ECO:0000259" key="5">
    <source>
        <dbReference type="SMART" id="SM00702"/>
    </source>
</evidence>
<keyword evidence="4" id="KW-0732">Signal</keyword>
<reference evidence="8" key="1">
    <citation type="submission" date="2017-02" db="UniProtKB">
        <authorList>
            <consortium name="WormBaseParasite"/>
        </authorList>
    </citation>
    <scope>IDENTIFICATION</scope>
</reference>
<organism evidence="8">
    <name type="scientific">Rodentolepis nana</name>
    <name type="common">Dwarf tapeworm</name>
    <name type="synonym">Hymenolepis nana</name>
    <dbReference type="NCBI Taxonomy" id="102285"/>
    <lineage>
        <taxon>Eukaryota</taxon>
        <taxon>Metazoa</taxon>
        <taxon>Spiralia</taxon>
        <taxon>Lophotrochozoa</taxon>
        <taxon>Platyhelminthes</taxon>
        <taxon>Cestoda</taxon>
        <taxon>Eucestoda</taxon>
        <taxon>Cyclophyllidea</taxon>
        <taxon>Hymenolepididae</taxon>
        <taxon>Rodentolepis</taxon>
    </lineage>
</organism>
<dbReference type="Pfam" id="PF25342">
    <property type="entry name" value="GT_PLOD"/>
    <property type="match status" value="1"/>
</dbReference>
<keyword evidence="3" id="KW-0560">Oxidoreductase</keyword>
<dbReference type="Proteomes" id="UP000278807">
    <property type="component" value="Unassembled WGS sequence"/>
</dbReference>
<evidence type="ECO:0000313" key="6">
    <source>
        <dbReference type="EMBL" id="VDN98519.1"/>
    </source>
</evidence>
<gene>
    <name evidence="6" type="ORF">HNAJ_LOCUS2660</name>
</gene>
<proteinExistence type="predicted"/>
<dbReference type="GO" id="GO:0005506">
    <property type="term" value="F:iron ion binding"/>
    <property type="evidence" value="ECO:0007669"/>
    <property type="project" value="InterPro"/>
</dbReference>
<dbReference type="InterPro" id="IPR006620">
    <property type="entry name" value="Pro_4_hyd_alph"/>
</dbReference>
<feature type="chain" id="PRO_5043131712" evidence="4">
    <location>
        <begin position="21"/>
        <end position="698"/>
    </location>
</feature>